<evidence type="ECO:0000259" key="10">
    <source>
        <dbReference type="PROSITE" id="PS50089"/>
    </source>
</evidence>
<dbReference type="InterPro" id="IPR013083">
    <property type="entry name" value="Znf_RING/FYVE/PHD"/>
</dbReference>
<dbReference type="GO" id="GO:0008270">
    <property type="term" value="F:zinc ion binding"/>
    <property type="evidence" value="ECO:0007669"/>
    <property type="project" value="UniProtKB-KW"/>
</dbReference>
<feature type="compositionally biased region" description="Low complexity" evidence="9">
    <location>
        <begin position="83"/>
        <end position="92"/>
    </location>
</feature>
<evidence type="ECO:0000313" key="12">
    <source>
        <dbReference type="Proteomes" id="UP000289738"/>
    </source>
</evidence>
<name>A0A445ELG5_ARAHY</name>
<dbReference type="PANTHER" id="PTHR46463">
    <property type="entry name" value="ZINC FINGER, RING/FYVE/PHD-TYPE"/>
    <property type="match status" value="1"/>
</dbReference>
<evidence type="ECO:0000256" key="3">
    <source>
        <dbReference type="ARBA" id="ARBA00022679"/>
    </source>
</evidence>
<feature type="domain" description="RING-type" evidence="10">
    <location>
        <begin position="12"/>
        <end position="52"/>
    </location>
</feature>
<evidence type="ECO:0000256" key="6">
    <source>
        <dbReference type="ARBA" id="ARBA00022786"/>
    </source>
</evidence>
<dbReference type="InterPro" id="IPR001841">
    <property type="entry name" value="Znf_RING"/>
</dbReference>
<keyword evidence="4" id="KW-0479">Metal-binding</keyword>
<comment type="caution">
    <text evidence="11">The sequence shown here is derived from an EMBL/GenBank/DDBJ whole genome shotgun (WGS) entry which is preliminary data.</text>
</comment>
<dbReference type="SUPFAM" id="SSF57850">
    <property type="entry name" value="RING/U-box"/>
    <property type="match status" value="1"/>
</dbReference>
<keyword evidence="7" id="KW-0862">Zinc</keyword>
<dbReference type="EMBL" id="SDMP01000001">
    <property type="protein sequence ID" value="RYR76221.1"/>
    <property type="molecule type" value="Genomic_DNA"/>
</dbReference>
<dbReference type="AlphaFoldDB" id="A0A445ELG5"/>
<dbReference type="Proteomes" id="UP000289738">
    <property type="component" value="Chromosome A01"/>
</dbReference>
<sequence>MPTSDDCSDDACSICLEPYTANDPATITSCKHDYHLHCIIEWSQRSKECPICWQLLSLKDPTSQELLAAVEAEKRLISRNEHSSSYASSPSPLERLNDDHDYPCSDDSDLDEQLMQHLDATAASTTGHIHTRKRQRYYGAGPSEVLVSNSSIPASRIQPPSEGSVSSSSESEVSLKPSWQPLESDRRVNTAEMFSFPKSIKSKFSAASARYKESISKSTRGLKEKLIAHNASVKELSKGVRREMNVGIAGVAKMIERLDLSSKRSSTIRPVNGGRGISIIPFKGKSVQQNNAIEQQQSGVLVCHISSDSPSLVPPPTPSVQVLSIDDHATCKKSHNL</sequence>
<evidence type="ECO:0000313" key="11">
    <source>
        <dbReference type="EMBL" id="RYR76221.1"/>
    </source>
</evidence>
<feature type="region of interest" description="Disordered" evidence="9">
    <location>
        <begin position="150"/>
        <end position="178"/>
    </location>
</feature>
<evidence type="ECO:0000256" key="9">
    <source>
        <dbReference type="SAM" id="MobiDB-lite"/>
    </source>
</evidence>
<dbReference type="PANTHER" id="PTHR46463:SF16">
    <property type="entry name" value="E3 UBIQUITIN-PROTEIN LIGASE RHF1A"/>
    <property type="match status" value="1"/>
</dbReference>
<evidence type="ECO:0000256" key="4">
    <source>
        <dbReference type="ARBA" id="ARBA00022723"/>
    </source>
</evidence>
<dbReference type="Gene3D" id="3.30.40.10">
    <property type="entry name" value="Zinc/RING finger domain, C3HC4 (zinc finger)"/>
    <property type="match status" value="1"/>
</dbReference>
<keyword evidence="6" id="KW-0833">Ubl conjugation pathway</keyword>
<dbReference type="Pfam" id="PF13639">
    <property type="entry name" value="zf-RING_2"/>
    <property type="match status" value="1"/>
</dbReference>
<keyword evidence="3" id="KW-0808">Transferase</keyword>
<accession>A0A445ELG5</accession>
<proteinExistence type="predicted"/>
<dbReference type="PROSITE" id="PS50089">
    <property type="entry name" value="ZF_RING_2"/>
    <property type="match status" value="1"/>
</dbReference>
<keyword evidence="12" id="KW-1185">Reference proteome</keyword>
<evidence type="ECO:0000256" key="2">
    <source>
        <dbReference type="ARBA" id="ARBA00012483"/>
    </source>
</evidence>
<keyword evidence="5 8" id="KW-0863">Zinc-finger</keyword>
<feature type="compositionally biased region" description="Low complexity" evidence="9">
    <location>
        <begin position="161"/>
        <end position="174"/>
    </location>
</feature>
<evidence type="ECO:0000256" key="5">
    <source>
        <dbReference type="ARBA" id="ARBA00022771"/>
    </source>
</evidence>
<comment type="catalytic activity">
    <reaction evidence="1">
        <text>S-ubiquitinyl-[E2 ubiquitin-conjugating enzyme]-L-cysteine + [acceptor protein]-L-lysine = [E2 ubiquitin-conjugating enzyme]-L-cysteine + N(6)-ubiquitinyl-[acceptor protein]-L-lysine.</text>
        <dbReference type="EC" id="2.3.2.27"/>
    </reaction>
</comment>
<reference evidence="11 12" key="1">
    <citation type="submission" date="2019-01" db="EMBL/GenBank/DDBJ databases">
        <title>Sequencing of cultivated peanut Arachis hypogaea provides insights into genome evolution and oil improvement.</title>
        <authorList>
            <person name="Chen X."/>
        </authorList>
    </citation>
    <scope>NUCLEOTIDE SEQUENCE [LARGE SCALE GENOMIC DNA]</scope>
    <source>
        <strain evidence="12">cv. Fuhuasheng</strain>
        <tissue evidence="11">Leaves</tissue>
    </source>
</reference>
<organism evidence="11 12">
    <name type="scientific">Arachis hypogaea</name>
    <name type="common">Peanut</name>
    <dbReference type="NCBI Taxonomy" id="3818"/>
    <lineage>
        <taxon>Eukaryota</taxon>
        <taxon>Viridiplantae</taxon>
        <taxon>Streptophyta</taxon>
        <taxon>Embryophyta</taxon>
        <taxon>Tracheophyta</taxon>
        <taxon>Spermatophyta</taxon>
        <taxon>Magnoliopsida</taxon>
        <taxon>eudicotyledons</taxon>
        <taxon>Gunneridae</taxon>
        <taxon>Pentapetalae</taxon>
        <taxon>rosids</taxon>
        <taxon>fabids</taxon>
        <taxon>Fabales</taxon>
        <taxon>Fabaceae</taxon>
        <taxon>Papilionoideae</taxon>
        <taxon>50 kb inversion clade</taxon>
        <taxon>dalbergioids sensu lato</taxon>
        <taxon>Dalbergieae</taxon>
        <taxon>Pterocarpus clade</taxon>
        <taxon>Arachis</taxon>
    </lineage>
</organism>
<feature type="region of interest" description="Disordered" evidence="9">
    <location>
        <begin position="78"/>
        <end position="109"/>
    </location>
</feature>
<dbReference type="EC" id="2.3.2.27" evidence="2"/>
<gene>
    <name evidence="11" type="ORF">Ahy_A01g000827</name>
</gene>
<evidence type="ECO:0000256" key="8">
    <source>
        <dbReference type="PROSITE-ProRule" id="PRU00175"/>
    </source>
</evidence>
<dbReference type="GO" id="GO:0061630">
    <property type="term" value="F:ubiquitin protein ligase activity"/>
    <property type="evidence" value="ECO:0007669"/>
    <property type="project" value="UniProtKB-EC"/>
</dbReference>
<dbReference type="SMART" id="SM00184">
    <property type="entry name" value="RING"/>
    <property type="match status" value="1"/>
</dbReference>
<evidence type="ECO:0000256" key="1">
    <source>
        <dbReference type="ARBA" id="ARBA00000900"/>
    </source>
</evidence>
<protein>
    <recommendedName>
        <fullName evidence="2">RING-type E3 ubiquitin transferase</fullName>
        <ecNumber evidence="2">2.3.2.27</ecNumber>
    </recommendedName>
</protein>
<evidence type="ECO:0000256" key="7">
    <source>
        <dbReference type="ARBA" id="ARBA00022833"/>
    </source>
</evidence>
<dbReference type="STRING" id="3818.A0A445ELG5"/>